<organism evidence="2 3">
    <name type="scientific">Salinicoccus roseus</name>
    <dbReference type="NCBI Taxonomy" id="45670"/>
    <lineage>
        <taxon>Bacteria</taxon>
        <taxon>Bacillati</taxon>
        <taxon>Bacillota</taxon>
        <taxon>Bacilli</taxon>
        <taxon>Bacillales</taxon>
        <taxon>Staphylococcaceae</taxon>
        <taxon>Salinicoccus</taxon>
    </lineage>
</organism>
<evidence type="ECO:0000313" key="2">
    <source>
        <dbReference type="EMBL" id="OZT76775.1"/>
    </source>
</evidence>
<dbReference type="GO" id="GO:0000156">
    <property type="term" value="F:phosphorelay response regulator activity"/>
    <property type="evidence" value="ECO:0007669"/>
    <property type="project" value="InterPro"/>
</dbReference>
<dbReference type="Proteomes" id="UP000216682">
    <property type="component" value="Unassembled WGS sequence"/>
</dbReference>
<gene>
    <name evidence="2" type="ORF">CFN03_09965</name>
</gene>
<reference evidence="2 3" key="1">
    <citation type="submission" date="2017-07" db="EMBL/GenBank/DDBJ databases">
        <title>Shotgun whole genome sequences of three halophilic bacterial isolates.</title>
        <authorList>
            <person name="Pozzo T."/>
            <person name="Higdon S.M."/>
            <person name="Quillaguaman J."/>
        </authorList>
    </citation>
    <scope>NUCLEOTIDE SEQUENCE [LARGE SCALE GENOMIC DNA]</scope>
    <source>
        <strain evidence="2 3">BU-1</strain>
    </source>
</reference>
<comment type="caution">
    <text evidence="2">The sequence shown here is derived from an EMBL/GenBank/DDBJ whole genome shotgun (WGS) entry which is preliminary data.</text>
</comment>
<accession>A0A265E5K0</accession>
<dbReference type="EMBL" id="NPEZ01000004">
    <property type="protein sequence ID" value="OZT76775.1"/>
    <property type="molecule type" value="Genomic_DNA"/>
</dbReference>
<sequence length="209" mass="23811">MRGDYGIGGRTEISGWEVYDTGHGKNPHGKDISFYTKDMKQQWKMKGSMSMHQEGEMGMSEDYRVELTLDEELDENHIVIQCRSQTLGARILSHLNSLAGDRKRLVVKQAEEYVMVQKSEIIFAEVYGKELTLYTQKEELKTSKTLSSLMGELSKEKFVQVSKSSVLNMEMIQRVEPSFSGNLVARMANGMKVSISRRYVPQLKNMLGI</sequence>
<dbReference type="InterPro" id="IPR007492">
    <property type="entry name" value="LytTR_DNA-bd_dom"/>
</dbReference>
<protein>
    <recommendedName>
        <fullName evidence="1">HTH LytTR-type domain-containing protein</fullName>
    </recommendedName>
</protein>
<dbReference type="Pfam" id="PF04397">
    <property type="entry name" value="LytTR"/>
    <property type="match status" value="1"/>
</dbReference>
<dbReference type="GO" id="GO:0003677">
    <property type="term" value="F:DNA binding"/>
    <property type="evidence" value="ECO:0007669"/>
    <property type="project" value="InterPro"/>
</dbReference>
<evidence type="ECO:0000313" key="3">
    <source>
        <dbReference type="Proteomes" id="UP000216682"/>
    </source>
</evidence>
<dbReference type="AlphaFoldDB" id="A0A265E5K0"/>
<proteinExistence type="predicted"/>
<evidence type="ECO:0000259" key="1">
    <source>
        <dbReference type="PROSITE" id="PS50930"/>
    </source>
</evidence>
<name>A0A265E5K0_9STAP</name>
<feature type="domain" description="HTH LytTR-type" evidence="1">
    <location>
        <begin position="105"/>
        <end position="209"/>
    </location>
</feature>
<dbReference type="PROSITE" id="PS50930">
    <property type="entry name" value="HTH_LYTTR"/>
    <property type="match status" value="1"/>
</dbReference>
<dbReference type="Gene3D" id="2.40.50.1020">
    <property type="entry name" value="LytTr DNA-binding domain"/>
    <property type="match status" value="1"/>
</dbReference>
<dbReference type="PANTHER" id="PTHR37299">
    <property type="entry name" value="TRANSCRIPTIONAL REGULATOR-RELATED"/>
    <property type="match status" value="1"/>
</dbReference>
<dbReference type="InterPro" id="IPR046947">
    <property type="entry name" value="LytR-like"/>
</dbReference>
<dbReference type="SMART" id="SM00850">
    <property type="entry name" value="LytTR"/>
    <property type="match status" value="1"/>
</dbReference>
<dbReference type="PANTHER" id="PTHR37299:SF1">
    <property type="entry name" value="STAGE 0 SPORULATION PROTEIN A HOMOLOG"/>
    <property type="match status" value="1"/>
</dbReference>